<evidence type="ECO:0000313" key="2">
    <source>
        <dbReference type="EMBL" id="KAK6791662.1"/>
    </source>
</evidence>
<feature type="domain" description="Helitron helicase-like" evidence="1">
    <location>
        <begin position="41"/>
        <end position="151"/>
    </location>
</feature>
<reference evidence="2 3" key="1">
    <citation type="submission" date="2024-02" db="EMBL/GenBank/DDBJ databases">
        <title>de novo genome assembly of Solanum bulbocastanum strain 11H21.</title>
        <authorList>
            <person name="Hosaka A.J."/>
        </authorList>
    </citation>
    <scope>NUCLEOTIDE SEQUENCE [LARGE SCALE GENOMIC DNA]</scope>
    <source>
        <tissue evidence="2">Young leaves</tissue>
    </source>
</reference>
<dbReference type="Proteomes" id="UP001371456">
    <property type="component" value="Unassembled WGS sequence"/>
</dbReference>
<dbReference type="InterPro" id="IPR025476">
    <property type="entry name" value="Helitron_helicase-like"/>
</dbReference>
<sequence>MSMTYPLIYLFGEDGYRLGINSADVINKTYKPQRLSVRELYCFRIQQRLNEGQTLLLAGRLLQQYIVDDYMKIEEERFCYIWNNQTKLRVDLYFGLMDVILCGDLDCSLVRKIVILLSSHTGGPHYRAQNYQVAMAICRWAGYPDLFLTLHAIQSGPK</sequence>
<dbReference type="Pfam" id="PF14214">
    <property type="entry name" value="Helitron_like_N"/>
    <property type="match status" value="1"/>
</dbReference>
<keyword evidence="3" id="KW-1185">Reference proteome</keyword>
<dbReference type="PANTHER" id="PTHR45786">
    <property type="entry name" value="DNA BINDING PROTEIN-LIKE"/>
    <property type="match status" value="1"/>
</dbReference>
<protein>
    <recommendedName>
        <fullName evidence="1">Helitron helicase-like domain-containing protein</fullName>
    </recommendedName>
</protein>
<organism evidence="2 3">
    <name type="scientific">Solanum bulbocastanum</name>
    <name type="common">Wild potato</name>
    <dbReference type="NCBI Taxonomy" id="147425"/>
    <lineage>
        <taxon>Eukaryota</taxon>
        <taxon>Viridiplantae</taxon>
        <taxon>Streptophyta</taxon>
        <taxon>Embryophyta</taxon>
        <taxon>Tracheophyta</taxon>
        <taxon>Spermatophyta</taxon>
        <taxon>Magnoliopsida</taxon>
        <taxon>eudicotyledons</taxon>
        <taxon>Gunneridae</taxon>
        <taxon>Pentapetalae</taxon>
        <taxon>asterids</taxon>
        <taxon>lamiids</taxon>
        <taxon>Solanales</taxon>
        <taxon>Solanaceae</taxon>
        <taxon>Solanoideae</taxon>
        <taxon>Solaneae</taxon>
        <taxon>Solanum</taxon>
    </lineage>
</organism>
<accession>A0AAN8TV54</accession>
<comment type="caution">
    <text evidence="2">The sequence shown here is derived from an EMBL/GenBank/DDBJ whole genome shotgun (WGS) entry which is preliminary data.</text>
</comment>
<gene>
    <name evidence="2" type="ORF">RDI58_010743</name>
</gene>
<evidence type="ECO:0000259" key="1">
    <source>
        <dbReference type="Pfam" id="PF14214"/>
    </source>
</evidence>
<evidence type="ECO:0000313" key="3">
    <source>
        <dbReference type="Proteomes" id="UP001371456"/>
    </source>
</evidence>
<name>A0AAN8TV54_SOLBU</name>
<dbReference type="EMBL" id="JBANQN010000004">
    <property type="protein sequence ID" value="KAK6791662.1"/>
    <property type="molecule type" value="Genomic_DNA"/>
</dbReference>
<dbReference type="PANTHER" id="PTHR45786:SF74">
    <property type="entry name" value="ATP-DEPENDENT DNA HELICASE"/>
    <property type="match status" value="1"/>
</dbReference>
<proteinExistence type="predicted"/>
<dbReference type="AlphaFoldDB" id="A0AAN8TV54"/>